<dbReference type="EMBL" id="AYYH01000100">
    <property type="protein sequence ID" value="KRN07321.1"/>
    <property type="molecule type" value="Genomic_DNA"/>
</dbReference>
<organism evidence="2 3">
    <name type="scientific">Liquorilactobacillus mali KCTC 3596 = DSM 20444</name>
    <dbReference type="NCBI Taxonomy" id="1046596"/>
    <lineage>
        <taxon>Bacteria</taxon>
        <taxon>Bacillati</taxon>
        <taxon>Bacillota</taxon>
        <taxon>Bacilli</taxon>
        <taxon>Lactobacillales</taxon>
        <taxon>Lactobacillaceae</taxon>
        <taxon>Liquorilactobacillus</taxon>
    </lineage>
</organism>
<protein>
    <recommendedName>
        <fullName evidence="1">Gp58-like domain-containing protein</fullName>
    </recommendedName>
</protein>
<name>J0UU47_9LACO</name>
<proteinExistence type="predicted"/>
<dbReference type="PATRIC" id="fig|1046596.6.peg.215"/>
<comment type="caution">
    <text evidence="2">The sequence shown here is derived from an EMBL/GenBank/DDBJ whole genome shotgun (WGS) entry which is preliminary data.</text>
</comment>
<dbReference type="Proteomes" id="UP000050898">
    <property type="component" value="Unassembled WGS sequence"/>
</dbReference>
<evidence type="ECO:0000259" key="1">
    <source>
        <dbReference type="Pfam" id="PF07902"/>
    </source>
</evidence>
<dbReference type="RefSeq" id="WP_003687935.1">
    <property type="nucleotide sequence ID" value="NZ_AKKT01000035.1"/>
</dbReference>
<accession>J0UU47</accession>
<gene>
    <name evidence="2" type="ORF">FD00_GL000209</name>
</gene>
<evidence type="ECO:0000313" key="2">
    <source>
        <dbReference type="EMBL" id="KRN07321.1"/>
    </source>
</evidence>
<dbReference type="AlphaFoldDB" id="J0UU47"/>
<reference evidence="2 3" key="1">
    <citation type="journal article" date="2015" name="Genome Announc.">
        <title>Expanding the biotechnology potential of lactobacilli through comparative genomics of 213 strains and associated genera.</title>
        <authorList>
            <person name="Sun Z."/>
            <person name="Harris H.M."/>
            <person name="McCann A."/>
            <person name="Guo C."/>
            <person name="Argimon S."/>
            <person name="Zhang W."/>
            <person name="Yang X."/>
            <person name="Jeffery I.B."/>
            <person name="Cooney J.C."/>
            <person name="Kagawa T.F."/>
            <person name="Liu W."/>
            <person name="Song Y."/>
            <person name="Salvetti E."/>
            <person name="Wrobel A."/>
            <person name="Rasinkangas P."/>
            <person name="Parkhill J."/>
            <person name="Rea M.C."/>
            <person name="O'Sullivan O."/>
            <person name="Ritari J."/>
            <person name="Douillard F.P."/>
            <person name="Paul Ross R."/>
            <person name="Yang R."/>
            <person name="Briner A.E."/>
            <person name="Felis G.E."/>
            <person name="de Vos W.M."/>
            <person name="Barrangou R."/>
            <person name="Klaenhammer T.R."/>
            <person name="Caufield P.W."/>
            <person name="Cui Y."/>
            <person name="Zhang H."/>
            <person name="O'Toole P.W."/>
        </authorList>
    </citation>
    <scope>NUCLEOTIDE SEQUENCE [LARGE SCALE GENOMIC DNA]</scope>
    <source>
        <strain evidence="2 3">DSM 20444</strain>
    </source>
</reference>
<dbReference type="GeneID" id="98316628"/>
<keyword evidence="3" id="KW-1185">Reference proteome</keyword>
<dbReference type="Pfam" id="PF07902">
    <property type="entry name" value="Gp58"/>
    <property type="match status" value="1"/>
</dbReference>
<feature type="domain" description="Gp58-like" evidence="1">
    <location>
        <begin position="279"/>
        <end position="462"/>
    </location>
</feature>
<sequence>MANISGSKTFLLRNDYDSTGGTTNTVEAYIYGLKLEKGAFASDWNANPADNATVTAVTSLSATVDGLGVTVSKKVDNDTFTSYQTQVANALVSKVESSDFTSYKTQTDSAIQAKVSSSDYNTEVTQLNNLINSKVTANGDITNIVLNPYFDNASANGWTGLAGVSTGNTFPGTKYYGGQTGRDAFYGGTFTVVPGDTYYFKVTAWTDNSTYTWSMGFRLVKSDGSITWNAPIMFASSDKTTKTAKFVIPSGIVQATVWTQINATSNFGEWWFTNIYVGKTVPATEMYSQISQLTDNINLRVQKNDVINQINVSSEGILIDGAKVHITGTTTIDNAVIKDAMIANLSASKLTAGTIDASLINVINLNANNISTGTITGVTFHQTSSLGNEAWIQNGTMQVKGVAGNRVIVGSSLANMAMISSDNHTLEFSLVDVGIGYYTSYGSTSNTGSGTKLASLSFADDTTKLPTLLTSLYGITLTDNTNSNSITLNSSGITIGSGSSLHTDFVGAKAMFYEPVIVANNFSVTGTKNAIVQTSQGWAKINAYETAEYYFGDMAKVNTGSGSKVKVMMDSLFLETVNTNVDYHVFVSSYGNGYAWVSEQGKDYFIIESNVPNLEVSYEVKAKRLGYENTRLEIDEDFGKEVA</sequence>
<dbReference type="InterPro" id="IPR012892">
    <property type="entry name" value="Gp58"/>
</dbReference>
<evidence type="ECO:0000313" key="3">
    <source>
        <dbReference type="Proteomes" id="UP000050898"/>
    </source>
</evidence>